<evidence type="ECO:0000313" key="2">
    <source>
        <dbReference type="Proteomes" id="UP001589693"/>
    </source>
</evidence>
<protein>
    <submittedName>
        <fullName evidence="1">YdeI family protein</fullName>
    </submittedName>
</protein>
<name>A0ABV5ZN69_9PSEU</name>
<accession>A0ABV5ZN69</accession>
<reference evidence="1 2" key="1">
    <citation type="submission" date="2024-09" db="EMBL/GenBank/DDBJ databases">
        <authorList>
            <person name="Sun Q."/>
            <person name="Mori K."/>
        </authorList>
    </citation>
    <scope>NUCLEOTIDE SEQUENCE [LARGE SCALE GENOMIC DNA]</scope>
    <source>
        <strain evidence="1 2">TBRC 7907</strain>
    </source>
</reference>
<dbReference type="EMBL" id="JBHLZU010000001">
    <property type="protein sequence ID" value="MFB9902305.1"/>
    <property type="molecule type" value="Genomic_DNA"/>
</dbReference>
<dbReference type="Proteomes" id="UP001589693">
    <property type="component" value="Unassembled WGS sequence"/>
</dbReference>
<proteinExistence type="predicted"/>
<dbReference type="RefSeq" id="WP_377849393.1">
    <property type="nucleotide sequence ID" value="NZ_JBHLZU010000001.1"/>
</dbReference>
<sequence length="198" mass="21734">MPREMDVIAFADAAEWESWLADNHGRTDEAWLKIAKKGSGRTSVTLTEALDVALCYGWIDSHRRGYDQDHYLQRYSPRRPGGSWSQVNVGKVEALIAAGRVRAPGLAVINAAKADGRWDAAYQAQRDATVPDDLANALAHNEKARARFELLGKTHQYGLFLPLIKAKTPAGRATQLRRIIASLTAPELTPAGHPARPS</sequence>
<organism evidence="1 2">
    <name type="scientific">Allokutzneria oryzae</name>
    <dbReference type="NCBI Taxonomy" id="1378989"/>
    <lineage>
        <taxon>Bacteria</taxon>
        <taxon>Bacillati</taxon>
        <taxon>Actinomycetota</taxon>
        <taxon>Actinomycetes</taxon>
        <taxon>Pseudonocardiales</taxon>
        <taxon>Pseudonocardiaceae</taxon>
        <taxon>Allokutzneria</taxon>
    </lineage>
</organism>
<gene>
    <name evidence="1" type="ORF">ACFFQA_00005</name>
</gene>
<dbReference type="Pfam" id="PF13376">
    <property type="entry name" value="OmdA"/>
    <property type="match status" value="1"/>
</dbReference>
<evidence type="ECO:0000313" key="1">
    <source>
        <dbReference type="EMBL" id="MFB9902305.1"/>
    </source>
</evidence>
<keyword evidence="2" id="KW-1185">Reference proteome</keyword>
<comment type="caution">
    <text evidence="1">The sequence shown here is derived from an EMBL/GenBank/DDBJ whole genome shotgun (WGS) entry which is preliminary data.</text>
</comment>